<comment type="function">
    <text evidence="5">Decapping enzyme for NAD-capped RNAs: specifically hydrolyzes the nicotinamide adenine dinucleotide (NAD) cap from a subset of RNAs by removing the entire NAD moiety from the 5'-end of an NAD-capped RNA. The NAD-cap is present at the 5'-end of some RNAs and snoRNAs. In contrast to the canonical 5'-end N7 methylguanosine (m7G) cap, the NAD cap promotes mRNA decay. Also acts as a non-canonical decapping enzyme that removes the entire cap structure of m7G capped or incompletely capped RNAs. Has decapping activity toward incomplete 5'-end m7G cap mRNAs such as unmethylated 5'-end-capped RNA (cap0), while it has no activity toward 2'-O-ribose methylated m7G cap (cap1). Also possesses RNA 5'-pyrophosphohydrolase activity by hydrolyzing the 5'-end triphosphate to release pyrophosphates. Stimulates exoribonuclease activity of Rat1, allowing it to degrade RNAs with stable secondary structure more effectively.</text>
</comment>
<evidence type="ECO:0000256" key="2">
    <source>
        <dbReference type="ARBA" id="ARBA00006562"/>
    </source>
</evidence>
<proteinExistence type="inferred from homology"/>
<keyword evidence="7" id="KW-0539">Nucleus</keyword>
<dbReference type="InterPro" id="IPR039039">
    <property type="entry name" value="RAI1-like_fam"/>
</dbReference>
<feature type="region of interest" description="Disordered" evidence="8">
    <location>
        <begin position="142"/>
        <end position="163"/>
    </location>
</feature>
<keyword evidence="7" id="KW-0479">Metal-binding</keyword>
<dbReference type="Pfam" id="PF08652">
    <property type="entry name" value="RAI1"/>
    <property type="match status" value="1"/>
</dbReference>
<comment type="similarity">
    <text evidence="2 7">Belongs to the DXO/Dom3Z family.</text>
</comment>
<keyword evidence="7" id="KW-0378">Hydrolase</keyword>
<name>A0ABP0AUI4_9PEZI</name>
<evidence type="ECO:0000256" key="3">
    <source>
        <dbReference type="ARBA" id="ARBA00044676"/>
    </source>
</evidence>
<feature type="region of interest" description="Disordered" evidence="8">
    <location>
        <begin position="390"/>
        <end position="420"/>
    </location>
</feature>
<organism evidence="10 11">
    <name type="scientific">Sporothrix bragantina</name>
    <dbReference type="NCBI Taxonomy" id="671064"/>
    <lineage>
        <taxon>Eukaryota</taxon>
        <taxon>Fungi</taxon>
        <taxon>Dikarya</taxon>
        <taxon>Ascomycota</taxon>
        <taxon>Pezizomycotina</taxon>
        <taxon>Sordariomycetes</taxon>
        <taxon>Sordariomycetidae</taxon>
        <taxon>Ophiostomatales</taxon>
        <taxon>Ophiostomataceae</taxon>
        <taxon>Sporothrix</taxon>
    </lineage>
</organism>
<sequence>MAQFAIHPIHRFHGQSQPMRRPREFTCFSYDDEHALHLDDRSLRWYYPPQFPQGMDLSRGFDSFVKHDDDGVDEHLDSLLAAVVAHEQATRTKIDAQVLTWRGMMTKIMATPYDDRDGFEMNATFYQGCIFIEENHAYKVATRREQEARQNRPPPRQNPDRPWFPPDVMSYWGYKFETLSTLPRPWGEVTRDEIEGRDDATVSNKAQYCSVVRTGIGSSILCLGGEVDAVWDAKPQTPGGKQPIRWVELKTSADIASERDLEFFERKLLKFWIQSFLLGVPTIVVGFRSRQGRLVRLEEIATEGIPGTVRQRAALTQKPPLWDGDTCINFASAFLEWLRATMADSDGVWRIRRRPGSPEIEVFQVEETGHGNILPDTFLNWRIKLALGDDTTSGAAEDRAGPGESQGAPSDPAASSQGGS</sequence>
<comment type="catalytic activity">
    <reaction evidence="6">
        <text>a 5'-end NAD(+)-phospho-ribonucleoside in mRNA + H2O = a 5'-end phospho-ribonucleoside in mRNA + NAD(+) + H(+)</text>
        <dbReference type="Rhea" id="RHEA:60880"/>
        <dbReference type="Rhea" id="RHEA-COMP:15692"/>
        <dbReference type="Rhea" id="RHEA-COMP:15698"/>
        <dbReference type="ChEBI" id="CHEBI:15377"/>
        <dbReference type="ChEBI" id="CHEBI:15378"/>
        <dbReference type="ChEBI" id="CHEBI:57540"/>
        <dbReference type="ChEBI" id="CHEBI:138282"/>
        <dbReference type="ChEBI" id="CHEBI:144029"/>
    </reaction>
    <physiologicalReaction direction="left-to-right" evidence="6">
        <dbReference type="Rhea" id="RHEA:60881"/>
    </physiologicalReaction>
</comment>
<evidence type="ECO:0000313" key="10">
    <source>
        <dbReference type="EMBL" id="CAK7210922.1"/>
    </source>
</evidence>
<reference evidence="10 11" key="1">
    <citation type="submission" date="2024-01" db="EMBL/GenBank/DDBJ databases">
        <authorList>
            <person name="Allen C."/>
            <person name="Tagirdzhanova G."/>
        </authorList>
    </citation>
    <scope>NUCLEOTIDE SEQUENCE [LARGE SCALE GENOMIC DNA]</scope>
</reference>
<dbReference type="Proteomes" id="UP001642406">
    <property type="component" value="Unassembled WGS sequence"/>
</dbReference>
<feature type="domain" description="RAI1-like" evidence="9">
    <location>
        <begin position="20"/>
        <end position="378"/>
    </location>
</feature>
<gene>
    <name evidence="10" type="primary">RAI1</name>
    <name evidence="10" type="ORF">SBRCBS47491_000942</name>
</gene>
<evidence type="ECO:0000259" key="9">
    <source>
        <dbReference type="Pfam" id="PF08652"/>
    </source>
</evidence>
<comment type="caution">
    <text evidence="10">The sequence shown here is derived from an EMBL/GenBank/DDBJ whole genome shotgun (WGS) entry which is preliminary data.</text>
</comment>
<accession>A0ABP0AUI4</accession>
<evidence type="ECO:0000256" key="4">
    <source>
        <dbReference type="ARBA" id="ARBA00044692"/>
    </source>
</evidence>
<evidence type="ECO:0000256" key="1">
    <source>
        <dbReference type="ARBA" id="ARBA00001968"/>
    </source>
</evidence>
<evidence type="ECO:0000256" key="5">
    <source>
        <dbReference type="ARBA" id="ARBA00046211"/>
    </source>
</evidence>
<dbReference type="PANTHER" id="PTHR12395">
    <property type="entry name" value="DOM-3 RELATED"/>
    <property type="match status" value="1"/>
</dbReference>
<dbReference type="GO" id="GO:0004519">
    <property type="term" value="F:endonuclease activity"/>
    <property type="evidence" value="ECO:0007669"/>
    <property type="project" value="UniProtKB-KW"/>
</dbReference>
<evidence type="ECO:0000256" key="8">
    <source>
        <dbReference type="SAM" id="MobiDB-lite"/>
    </source>
</evidence>
<comment type="subcellular location">
    <subcellularLocation>
        <location evidence="7">Nucleus</location>
    </subcellularLocation>
</comment>
<keyword evidence="7" id="KW-0547">Nucleotide-binding</keyword>
<keyword evidence="7" id="KW-0540">Nuclease</keyword>
<comment type="catalytic activity">
    <reaction evidence="3">
        <text>a 5'-end (N(7)-methyl 5'-triphosphoguanosine)-ribonucleoside-ribonucleotide in mRNA + H2O = a (N(7)-methyl 5'-triphosphoguanosine)-nucleoside + a 5'-end phospho-ribonucleoside in mRNA + H(+)</text>
        <dbReference type="Rhea" id="RHEA:66928"/>
        <dbReference type="Rhea" id="RHEA-COMP:15692"/>
        <dbReference type="Rhea" id="RHEA-COMP:17313"/>
        <dbReference type="ChEBI" id="CHEBI:15377"/>
        <dbReference type="ChEBI" id="CHEBI:15378"/>
        <dbReference type="ChEBI" id="CHEBI:138282"/>
        <dbReference type="ChEBI" id="CHEBI:172876"/>
        <dbReference type="ChEBI" id="CHEBI:172877"/>
    </reaction>
    <physiologicalReaction direction="left-to-right" evidence="3">
        <dbReference type="Rhea" id="RHEA:66929"/>
    </physiologicalReaction>
</comment>
<comment type="catalytic activity">
    <reaction evidence="4">
        <text>a 5'-end triphospho-ribonucleoside in mRNA + H2O = a 5'-end phospho-ribonucleoside in mRNA + diphosphate + H(+)</text>
        <dbReference type="Rhea" id="RHEA:78683"/>
        <dbReference type="Rhea" id="RHEA-COMP:15692"/>
        <dbReference type="Rhea" id="RHEA-COMP:17164"/>
        <dbReference type="ChEBI" id="CHEBI:15377"/>
        <dbReference type="ChEBI" id="CHEBI:15378"/>
        <dbReference type="ChEBI" id="CHEBI:33019"/>
        <dbReference type="ChEBI" id="CHEBI:138282"/>
        <dbReference type="ChEBI" id="CHEBI:167618"/>
    </reaction>
    <physiologicalReaction direction="left-to-right" evidence="4">
        <dbReference type="Rhea" id="RHEA:78684"/>
    </physiologicalReaction>
</comment>
<dbReference type="EC" id="3.6.1.-" evidence="7"/>
<evidence type="ECO:0000313" key="11">
    <source>
        <dbReference type="Proteomes" id="UP001642406"/>
    </source>
</evidence>
<dbReference type="InterPro" id="IPR013961">
    <property type="entry name" value="RAI1"/>
</dbReference>
<dbReference type="PANTHER" id="PTHR12395:SF9">
    <property type="entry name" value="DECAPPING AND EXORIBONUCLEASE PROTEIN"/>
    <property type="match status" value="1"/>
</dbReference>
<protein>
    <recommendedName>
        <fullName evidence="7">Decapping nuclease</fullName>
        <ecNumber evidence="7">3.6.1.-</ecNumber>
    </recommendedName>
</protein>
<feature type="compositionally biased region" description="Pro residues" evidence="8">
    <location>
        <begin position="152"/>
        <end position="163"/>
    </location>
</feature>
<evidence type="ECO:0000256" key="7">
    <source>
        <dbReference type="RuleBase" id="RU367113"/>
    </source>
</evidence>
<keyword evidence="7" id="KW-0694">RNA-binding</keyword>
<keyword evidence="10" id="KW-0255">Endonuclease</keyword>
<keyword evidence="11" id="KW-1185">Reference proteome</keyword>
<dbReference type="EMBL" id="CAWUHC010000005">
    <property type="protein sequence ID" value="CAK7210922.1"/>
    <property type="molecule type" value="Genomic_DNA"/>
</dbReference>
<comment type="cofactor">
    <cofactor evidence="1 7">
        <name>a divalent metal cation</name>
        <dbReference type="ChEBI" id="CHEBI:60240"/>
    </cofactor>
</comment>
<evidence type="ECO:0000256" key="6">
    <source>
        <dbReference type="ARBA" id="ARBA00048124"/>
    </source>
</evidence>